<evidence type="ECO:0000313" key="1">
    <source>
        <dbReference type="EMBL" id="KGN52000.1"/>
    </source>
</evidence>
<proteinExistence type="predicted"/>
<organism evidence="1 2">
    <name type="scientific">Cucumis sativus</name>
    <name type="common">Cucumber</name>
    <dbReference type="NCBI Taxonomy" id="3659"/>
    <lineage>
        <taxon>Eukaryota</taxon>
        <taxon>Viridiplantae</taxon>
        <taxon>Streptophyta</taxon>
        <taxon>Embryophyta</taxon>
        <taxon>Tracheophyta</taxon>
        <taxon>Spermatophyta</taxon>
        <taxon>Magnoliopsida</taxon>
        <taxon>eudicotyledons</taxon>
        <taxon>Gunneridae</taxon>
        <taxon>Pentapetalae</taxon>
        <taxon>rosids</taxon>
        <taxon>fabids</taxon>
        <taxon>Cucurbitales</taxon>
        <taxon>Cucurbitaceae</taxon>
        <taxon>Benincaseae</taxon>
        <taxon>Cucumis</taxon>
    </lineage>
</organism>
<dbReference type="Proteomes" id="UP000029981">
    <property type="component" value="Chromosome 5"/>
</dbReference>
<sequence length="183" mass="20535">MTPGVPPFDAEPSATSFTNLLSPPHPSLFHPTLLISIYFSSSNGSPFPSRVKRETQKPKGLKQIGRRGFLSDFAFLLRRFFPAIFLDFIFIHSRHLILFCRIGYVTDSDEFWCLPLQNVVLSLVSFGSSLLPRGEGEGGGRCASFTDFVLLLGFVRMRISFRSFVCLHDEVIICCCESGEMDL</sequence>
<dbReference type="EMBL" id="CM002926">
    <property type="protein sequence ID" value="KGN52000.1"/>
    <property type="molecule type" value="Genomic_DNA"/>
</dbReference>
<evidence type="ECO:0000313" key="2">
    <source>
        <dbReference type="Proteomes" id="UP000029981"/>
    </source>
</evidence>
<name>A0A0A0KQY6_CUCSA</name>
<dbReference type="Gramene" id="KGN52000">
    <property type="protein sequence ID" value="KGN52000"/>
    <property type="gene ID" value="Csa_5G606900"/>
</dbReference>
<reference evidence="1 2" key="4">
    <citation type="journal article" date="2011" name="BMC Genomics">
        <title>RNA-Seq improves annotation of protein-coding genes in the cucumber genome.</title>
        <authorList>
            <person name="Li Z."/>
            <person name="Zhang Z."/>
            <person name="Yan P."/>
            <person name="Huang S."/>
            <person name="Fei Z."/>
            <person name="Lin K."/>
        </authorList>
    </citation>
    <scope>NUCLEOTIDE SEQUENCE [LARGE SCALE GENOMIC DNA]</scope>
    <source>
        <strain evidence="2">cv. 9930</strain>
    </source>
</reference>
<reference evidence="1 2" key="1">
    <citation type="journal article" date="2009" name="Nat. Genet.">
        <title>The genome of the cucumber, Cucumis sativus L.</title>
        <authorList>
            <person name="Huang S."/>
            <person name="Li R."/>
            <person name="Zhang Z."/>
            <person name="Li L."/>
            <person name="Gu X."/>
            <person name="Fan W."/>
            <person name="Lucas W.J."/>
            <person name="Wang X."/>
            <person name="Xie B."/>
            <person name="Ni P."/>
            <person name="Ren Y."/>
            <person name="Zhu H."/>
            <person name="Li J."/>
            <person name="Lin K."/>
            <person name="Jin W."/>
            <person name="Fei Z."/>
            <person name="Li G."/>
            <person name="Staub J."/>
            <person name="Kilian A."/>
            <person name="van der Vossen E.A."/>
            <person name="Wu Y."/>
            <person name="Guo J."/>
            <person name="He J."/>
            <person name="Jia Z."/>
            <person name="Ren Y."/>
            <person name="Tian G."/>
            <person name="Lu Y."/>
            <person name="Ruan J."/>
            <person name="Qian W."/>
            <person name="Wang M."/>
            <person name="Huang Q."/>
            <person name="Li B."/>
            <person name="Xuan Z."/>
            <person name="Cao J."/>
            <person name="Asan"/>
            <person name="Wu Z."/>
            <person name="Zhang J."/>
            <person name="Cai Q."/>
            <person name="Bai Y."/>
            <person name="Zhao B."/>
            <person name="Han Y."/>
            <person name="Li Y."/>
            <person name="Li X."/>
            <person name="Wang S."/>
            <person name="Shi Q."/>
            <person name="Liu S."/>
            <person name="Cho W.K."/>
            <person name="Kim J.Y."/>
            <person name="Xu Y."/>
            <person name="Heller-Uszynska K."/>
            <person name="Miao H."/>
            <person name="Cheng Z."/>
            <person name="Zhang S."/>
            <person name="Wu J."/>
            <person name="Yang Y."/>
            <person name="Kang H."/>
            <person name="Li M."/>
            <person name="Liang H."/>
            <person name="Ren X."/>
            <person name="Shi Z."/>
            <person name="Wen M."/>
            <person name="Jian M."/>
            <person name="Yang H."/>
            <person name="Zhang G."/>
            <person name="Yang Z."/>
            <person name="Chen R."/>
            <person name="Liu S."/>
            <person name="Li J."/>
            <person name="Ma L."/>
            <person name="Liu H."/>
            <person name="Zhou Y."/>
            <person name="Zhao J."/>
            <person name="Fang X."/>
            <person name="Li G."/>
            <person name="Fang L."/>
            <person name="Li Y."/>
            <person name="Liu D."/>
            <person name="Zheng H."/>
            <person name="Zhang Y."/>
            <person name="Qin N."/>
            <person name="Li Z."/>
            <person name="Yang G."/>
            <person name="Yang S."/>
            <person name="Bolund L."/>
            <person name="Kristiansen K."/>
            <person name="Zheng H."/>
            <person name="Li S."/>
            <person name="Zhang X."/>
            <person name="Yang H."/>
            <person name="Wang J."/>
            <person name="Sun R."/>
            <person name="Zhang B."/>
            <person name="Jiang S."/>
            <person name="Wang J."/>
            <person name="Du Y."/>
            <person name="Li S."/>
        </authorList>
    </citation>
    <scope>NUCLEOTIDE SEQUENCE [LARGE SCALE GENOMIC DNA]</scope>
    <source>
        <strain evidence="2">cv. 9930</strain>
    </source>
</reference>
<accession>A0A0A0KQY6</accession>
<reference evidence="1 2" key="2">
    <citation type="journal article" date="2009" name="PLoS ONE">
        <title>An integrated genetic and cytogenetic map of the cucumber genome.</title>
        <authorList>
            <person name="Ren Y."/>
            <person name="Zhang Z."/>
            <person name="Liu J."/>
            <person name="Staub J.E."/>
            <person name="Han Y."/>
            <person name="Cheng Z."/>
            <person name="Li X."/>
            <person name="Lu J."/>
            <person name="Miao H."/>
            <person name="Kang H."/>
            <person name="Xie B."/>
            <person name="Gu X."/>
            <person name="Wang X."/>
            <person name="Du Y."/>
            <person name="Jin W."/>
            <person name="Huang S."/>
        </authorList>
    </citation>
    <scope>NUCLEOTIDE SEQUENCE [LARGE SCALE GENOMIC DNA]</scope>
    <source>
        <strain evidence="2">cv. 9930</strain>
    </source>
</reference>
<gene>
    <name evidence="1" type="ORF">Csa_5G606900</name>
</gene>
<dbReference type="AlphaFoldDB" id="A0A0A0KQY6"/>
<reference evidence="1 2" key="3">
    <citation type="journal article" date="2010" name="BMC Genomics">
        <title>Transcriptome sequencing and comparative analysis of cucumber flowers with different sex types.</title>
        <authorList>
            <person name="Guo S."/>
            <person name="Zheng Y."/>
            <person name="Joung J.G."/>
            <person name="Liu S."/>
            <person name="Zhang Z."/>
            <person name="Crasta O.R."/>
            <person name="Sobral B.W."/>
            <person name="Xu Y."/>
            <person name="Huang S."/>
            <person name="Fei Z."/>
        </authorList>
    </citation>
    <scope>NUCLEOTIDE SEQUENCE [LARGE SCALE GENOMIC DNA]</scope>
    <source>
        <strain evidence="2">cv. 9930</strain>
    </source>
</reference>
<protein>
    <submittedName>
        <fullName evidence="1">Uncharacterized protein</fullName>
    </submittedName>
</protein>
<keyword evidence="2" id="KW-1185">Reference proteome</keyword>